<feature type="transmembrane region" description="Helical" evidence="1">
    <location>
        <begin position="77"/>
        <end position="100"/>
    </location>
</feature>
<evidence type="ECO:0000313" key="2">
    <source>
        <dbReference type="EMBL" id="KAG5173058.1"/>
    </source>
</evidence>
<dbReference type="OrthoDB" id="10485593at2759"/>
<accession>A0A8H8CPP0</accession>
<proteinExistence type="predicted"/>
<keyword evidence="1" id="KW-1133">Transmembrane helix</keyword>
<dbReference type="EMBL" id="JAFIQS010000002">
    <property type="protein sequence ID" value="KAG5173058.1"/>
    <property type="molecule type" value="Genomic_DNA"/>
</dbReference>
<protein>
    <submittedName>
        <fullName evidence="2">Uncharacterized protein</fullName>
    </submittedName>
</protein>
<gene>
    <name evidence="2" type="ORF">JR316_002563</name>
</gene>
<evidence type="ECO:0000256" key="1">
    <source>
        <dbReference type="SAM" id="Phobius"/>
    </source>
</evidence>
<sequence>MAQKQNFPPFFLWLSIIISAISLGLTIPEARSLPIFVALMFFTACYHSTLLVSSLVNSRSHASTNGRSTFYMDPLEGAHVGWTLGFTMFWLTVFTLKFGAVVKGIAEEDKDIVLGILSGVESILNIQLLCWTIIKWRKAGTLWQSSYGLRAADDDLESGEMDDLIDEEDIMEIVQFLAEHMQRAGLTHCQHQCQHSNSHQYFHETPVKDDMLDREKENIRIFPPA</sequence>
<reference evidence="2" key="1">
    <citation type="submission" date="2021-02" db="EMBL/GenBank/DDBJ databases">
        <title>Psilocybe cubensis genome.</title>
        <authorList>
            <person name="Mckernan K.J."/>
            <person name="Crawford S."/>
            <person name="Trippe A."/>
            <person name="Kane L.T."/>
            <person name="Mclaughlin S."/>
        </authorList>
    </citation>
    <scope>NUCLEOTIDE SEQUENCE [LARGE SCALE GENOMIC DNA]</scope>
    <source>
        <strain evidence="2">MGC-MH-2018</strain>
    </source>
</reference>
<feature type="transmembrane region" description="Helical" evidence="1">
    <location>
        <begin position="7"/>
        <end position="27"/>
    </location>
</feature>
<feature type="transmembrane region" description="Helical" evidence="1">
    <location>
        <begin position="112"/>
        <end position="134"/>
    </location>
</feature>
<keyword evidence="1" id="KW-0812">Transmembrane</keyword>
<organism evidence="2">
    <name type="scientific">Psilocybe cubensis</name>
    <name type="common">Psychedelic mushroom</name>
    <name type="synonym">Stropharia cubensis</name>
    <dbReference type="NCBI Taxonomy" id="181762"/>
    <lineage>
        <taxon>Eukaryota</taxon>
        <taxon>Fungi</taxon>
        <taxon>Dikarya</taxon>
        <taxon>Basidiomycota</taxon>
        <taxon>Agaricomycotina</taxon>
        <taxon>Agaricomycetes</taxon>
        <taxon>Agaricomycetidae</taxon>
        <taxon>Agaricales</taxon>
        <taxon>Agaricineae</taxon>
        <taxon>Strophariaceae</taxon>
        <taxon>Psilocybe</taxon>
    </lineage>
</organism>
<keyword evidence="1" id="KW-0472">Membrane</keyword>
<name>A0A8H8CPP0_PSICU</name>
<comment type="caution">
    <text evidence="2">The sequence shown here is derived from an EMBL/GenBank/DDBJ whole genome shotgun (WGS) entry which is preliminary data.</text>
</comment>
<dbReference type="AlphaFoldDB" id="A0A8H8CPP0"/>
<feature type="transmembrane region" description="Helical" evidence="1">
    <location>
        <begin position="33"/>
        <end position="56"/>
    </location>
</feature>